<evidence type="ECO:0000313" key="3">
    <source>
        <dbReference type="Proteomes" id="UP000494261"/>
    </source>
</evidence>
<evidence type="ECO:0000313" key="2">
    <source>
        <dbReference type="EMBL" id="VWB76295.1"/>
    </source>
</evidence>
<organism evidence="2 3">
    <name type="scientific">Burkholderia aenigmatica</name>
    <dbReference type="NCBI Taxonomy" id="2015348"/>
    <lineage>
        <taxon>Bacteria</taxon>
        <taxon>Pseudomonadati</taxon>
        <taxon>Pseudomonadota</taxon>
        <taxon>Betaproteobacteria</taxon>
        <taxon>Burkholderiales</taxon>
        <taxon>Burkholderiaceae</taxon>
        <taxon>Burkholderia</taxon>
        <taxon>Burkholderia cepacia complex</taxon>
    </lineage>
</organism>
<sequence length="33" mass="3656">MSNRKHEVPAPQLSQPIFSDQPPQAVLANVPMK</sequence>
<evidence type="ECO:0000256" key="1">
    <source>
        <dbReference type="SAM" id="MobiDB-lite"/>
    </source>
</evidence>
<dbReference type="Proteomes" id="UP000494261">
    <property type="component" value="Unassembled WGS sequence"/>
</dbReference>
<feature type="region of interest" description="Disordered" evidence="1">
    <location>
        <begin position="1"/>
        <end position="33"/>
    </location>
</feature>
<dbReference type="EMBL" id="CABVQC010000022">
    <property type="protein sequence ID" value="VWB76295.1"/>
    <property type="molecule type" value="Genomic_DNA"/>
</dbReference>
<feature type="compositionally biased region" description="Polar residues" evidence="1">
    <location>
        <begin position="12"/>
        <end position="22"/>
    </location>
</feature>
<gene>
    <name evidence="2" type="ORF">BLA13014_03485</name>
</gene>
<dbReference type="AlphaFoldDB" id="A0A6P2M7F0"/>
<accession>A0A6P2M7F0</accession>
<name>A0A6P2M7F0_9BURK</name>
<reference evidence="2 3" key="1">
    <citation type="submission" date="2019-09" db="EMBL/GenBank/DDBJ databases">
        <authorList>
            <person name="Depoorter E."/>
        </authorList>
    </citation>
    <scope>NUCLEOTIDE SEQUENCE [LARGE SCALE GENOMIC DNA]</scope>
    <source>
        <strain evidence="2">LMG 13014</strain>
    </source>
</reference>
<protein>
    <submittedName>
        <fullName evidence="2">Uncharacterized protein</fullName>
    </submittedName>
</protein>
<proteinExistence type="predicted"/>